<evidence type="ECO:0000313" key="3">
    <source>
        <dbReference type="Proteomes" id="UP001596492"/>
    </source>
</evidence>
<dbReference type="Gene3D" id="2.40.33.20">
    <property type="entry name" value="PK beta-barrel domain-like"/>
    <property type="match status" value="1"/>
</dbReference>
<evidence type="ECO:0000313" key="2">
    <source>
        <dbReference type="EMBL" id="MFC7291284.1"/>
    </source>
</evidence>
<protein>
    <submittedName>
        <fullName evidence="2">MOSC domain-containing protein</fullName>
    </submittedName>
</protein>
<dbReference type="PROSITE" id="PS51340">
    <property type="entry name" value="MOSC"/>
    <property type="match status" value="1"/>
</dbReference>
<comment type="caution">
    <text evidence="2">The sequence shown here is derived from an EMBL/GenBank/DDBJ whole genome shotgun (WGS) entry which is preliminary data.</text>
</comment>
<dbReference type="InterPro" id="IPR005302">
    <property type="entry name" value="MoCF_Sase_C"/>
</dbReference>
<dbReference type="SUPFAM" id="SSF50800">
    <property type="entry name" value="PK beta-barrel domain-like"/>
    <property type="match status" value="1"/>
</dbReference>
<evidence type="ECO:0000259" key="1">
    <source>
        <dbReference type="PROSITE" id="PS51340"/>
    </source>
</evidence>
<reference evidence="3" key="1">
    <citation type="journal article" date="2019" name="Int. J. Syst. Evol. Microbiol.">
        <title>The Global Catalogue of Microorganisms (GCM) 10K type strain sequencing project: providing services to taxonomists for standard genome sequencing and annotation.</title>
        <authorList>
            <consortium name="The Broad Institute Genomics Platform"/>
            <consortium name="The Broad Institute Genome Sequencing Center for Infectious Disease"/>
            <person name="Wu L."/>
            <person name="Ma J."/>
        </authorList>
    </citation>
    <scope>NUCLEOTIDE SEQUENCE [LARGE SCALE GENOMIC DNA]</scope>
    <source>
        <strain evidence="3">CCUG 51308</strain>
    </source>
</reference>
<sequence length="258" mass="29126">MKIISLWRHPVKGFSPEELKSVSLVAGEHFPNDRMFAIEDGPSGFDADDPQHISKMRFVVLARSARIANYETMYLDDSKALEIFEHDENCICSFDMATQEGLDDLADWLTNRFGDEFKGPLRVIRAPQNHRFMDYKSGFVSLINASSVEALSQVSGEDIRVQRFRGNVVFEAPAWEEDNWLQGQILQLGNVRLEVLKPTVRCKATHADPNPDIASYNIETVPLLMTHFKRNTMGVYARIVSGGELCVGDNLSIESIDE</sequence>
<gene>
    <name evidence="2" type="ORF">ACFQS8_06625</name>
</gene>
<accession>A0ABW2IJI4</accession>
<proteinExistence type="predicted"/>
<name>A0ABW2IJI4_9PROT</name>
<dbReference type="Proteomes" id="UP001596492">
    <property type="component" value="Unassembled WGS sequence"/>
</dbReference>
<organism evidence="2 3">
    <name type="scientific">Hirschia litorea</name>
    <dbReference type="NCBI Taxonomy" id="1199156"/>
    <lineage>
        <taxon>Bacteria</taxon>
        <taxon>Pseudomonadati</taxon>
        <taxon>Pseudomonadota</taxon>
        <taxon>Alphaproteobacteria</taxon>
        <taxon>Hyphomonadales</taxon>
        <taxon>Hyphomonadaceae</taxon>
        <taxon>Hirschia</taxon>
    </lineage>
</organism>
<keyword evidence="3" id="KW-1185">Reference proteome</keyword>
<dbReference type="Pfam" id="PF03473">
    <property type="entry name" value="MOSC"/>
    <property type="match status" value="1"/>
</dbReference>
<dbReference type="RefSeq" id="WP_382166478.1">
    <property type="nucleotide sequence ID" value="NZ_JBHTBR010000002.1"/>
</dbReference>
<dbReference type="InterPro" id="IPR011037">
    <property type="entry name" value="Pyrv_Knase-like_insert_dom_sf"/>
</dbReference>
<feature type="domain" description="MOSC" evidence="1">
    <location>
        <begin position="97"/>
        <end position="254"/>
    </location>
</feature>
<dbReference type="EMBL" id="JBHTBR010000002">
    <property type="protein sequence ID" value="MFC7291284.1"/>
    <property type="molecule type" value="Genomic_DNA"/>
</dbReference>